<dbReference type="SUPFAM" id="SSF69572">
    <property type="entry name" value="Activating enzymes of the ubiquitin-like proteins"/>
    <property type="match status" value="1"/>
</dbReference>
<organism evidence="2 3">
    <name type="scientific">Photobacterium angustum (strain S14 / CCUG 15956)</name>
    <name type="common">Vibrio sp. (strain S14 / CCUG 15956)</name>
    <dbReference type="NCBI Taxonomy" id="314292"/>
    <lineage>
        <taxon>Bacteria</taxon>
        <taxon>Pseudomonadati</taxon>
        <taxon>Pseudomonadota</taxon>
        <taxon>Gammaproteobacteria</taxon>
        <taxon>Vibrionales</taxon>
        <taxon>Vibrionaceae</taxon>
        <taxon>Photobacterium</taxon>
    </lineage>
</organism>
<evidence type="ECO:0000313" key="3">
    <source>
        <dbReference type="Proteomes" id="UP000001603"/>
    </source>
</evidence>
<dbReference type="HOGENOM" id="CLU_070016_0_0_6"/>
<dbReference type="InterPro" id="IPR035985">
    <property type="entry name" value="Ubiquitin-activating_enz"/>
</dbReference>
<dbReference type="InterPro" id="IPR022500">
    <property type="entry name" value="PRTRC_ThiF"/>
</dbReference>
<protein>
    <submittedName>
        <fullName evidence="2">UBA/THIF-type NAD/FAD binding fold protein</fullName>
    </submittedName>
</protein>
<dbReference type="Gene3D" id="3.40.50.720">
    <property type="entry name" value="NAD(P)-binding Rossmann-like Domain"/>
    <property type="match status" value="1"/>
</dbReference>
<evidence type="ECO:0000259" key="1">
    <source>
        <dbReference type="Pfam" id="PF00899"/>
    </source>
</evidence>
<proteinExistence type="predicted"/>
<comment type="caution">
    <text evidence="2">The sequence shown here is derived from an EMBL/GenBank/DDBJ whole genome shotgun (WGS) entry which is preliminary data.</text>
</comment>
<dbReference type="Proteomes" id="UP000001603">
    <property type="component" value="Unassembled WGS sequence"/>
</dbReference>
<dbReference type="NCBIfam" id="TIGR03736">
    <property type="entry name" value="PRTRC_ThiF"/>
    <property type="match status" value="1"/>
</dbReference>
<feature type="domain" description="THIF-type NAD/FAD binding fold" evidence="1">
    <location>
        <begin position="12"/>
        <end position="235"/>
    </location>
</feature>
<dbReference type="OrthoDB" id="5298642at2"/>
<dbReference type="RefSeq" id="WP_005363273.1">
    <property type="nucleotide sequence ID" value="NZ_AAOJ01000020.1"/>
</dbReference>
<name>Q1ZJT6_PHOAS</name>
<accession>Q1ZJT6</accession>
<dbReference type="InterPro" id="IPR000594">
    <property type="entry name" value="ThiF_NAD_FAD-bd"/>
</dbReference>
<sequence length="255" mass="28707">MLTYHANESLIIRKPSIALVGAGGTGSFIFRELIALDNLLRRVGGQGFTLTVFDPSEVREANIGRQAFFEDEVGLNKAKALVTGQHMQGLNFDWDYKSTTFNYNYALNYDIVITAVDIPKIRYELGKYWTDSTSNRETLWLDVGNDENSGNVILGHLAQRTDKDALRLPNCYDLYGEMYNVEHDDKKSCSLEDALMKQNFGVNQMAARLAVQLLTNLFTKGFVNNHGAMFNTESMTTTPLNIDPNVWATYGYESI</sequence>
<dbReference type="Pfam" id="PF00899">
    <property type="entry name" value="ThiF"/>
    <property type="match status" value="1"/>
</dbReference>
<reference evidence="2 3" key="1">
    <citation type="journal article" date="2009" name="Proc. Natl. Acad. Sci. U.S.A.">
        <title>The genomic basis of trophic strategy in marine bacteria.</title>
        <authorList>
            <person name="Lauro F.M."/>
            <person name="McDougald D."/>
            <person name="Thomas T."/>
            <person name="Williams T.J."/>
            <person name="Egan S."/>
            <person name="Rice S."/>
            <person name="DeMaere M.Z."/>
            <person name="Ting L."/>
            <person name="Ertan H."/>
            <person name="Johnson J."/>
            <person name="Ferriera S."/>
            <person name="Lapidus A."/>
            <person name="Anderson I."/>
            <person name="Kyrpides N."/>
            <person name="Munk A.C."/>
            <person name="Detter C."/>
            <person name="Han C.S."/>
            <person name="Brown M.V."/>
            <person name="Robb F.T."/>
            <person name="Kjelleberg S."/>
            <person name="Cavicchioli R."/>
        </authorList>
    </citation>
    <scope>NUCLEOTIDE SEQUENCE [LARGE SCALE GENOMIC DNA]</scope>
    <source>
        <strain evidence="2 3">S14</strain>
    </source>
</reference>
<dbReference type="EMBL" id="AAOJ01000020">
    <property type="protein sequence ID" value="EAS62436.1"/>
    <property type="molecule type" value="Genomic_DNA"/>
</dbReference>
<dbReference type="GO" id="GO:0008641">
    <property type="term" value="F:ubiquitin-like modifier activating enzyme activity"/>
    <property type="evidence" value="ECO:0007669"/>
    <property type="project" value="InterPro"/>
</dbReference>
<evidence type="ECO:0000313" key="2">
    <source>
        <dbReference type="EMBL" id="EAS62436.1"/>
    </source>
</evidence>
<gene>
    <name evidence="2" type="ORF">VAS14_00166</name>
</gene>
<dbReference type="AlphaFoldDB" id="Q1ZJT6"/>